<dbReference type="SUPFAM" id="SSF53335">
    <property type="entry name" value="S-adenosyl-L-methionine-dependent methyltransferases"/>
    <property type="match status" value="1"/>
</dbReference>
<keyword evidence="2" id="KW-0808">Transferase</keyword>
<evidence type="ECO:0000256" key="3">
    <source>
        <dbReference type="ARBA" id="ARBA00022691"/>
    </source>
</evidence>
<accession>A0A1Y2CW19</accession>
<keyword evidence="3" id="KW-0949">S-adenosyl-L-methionine</keyword>
<dbReference type="InterPro" id="IPR051654">
    <property type="entry name" value="Meroterpenoid_MTases"/>
</dbReference>
<dbReference type="STRING" id="329046.A0A1Y2CW19"/>
<comment type="caution">
    <text evidence="5">The sequence shown here is derived from an EMBL/GenBank/DDBJ whole genome shotgun (WGS) entry which is preliminary data.</text>
</comment>
<keyword evidence="6" id="KW-1185">Reference proteome</keyword>
<dbReference type="PANTHER" id="PTHR35897:SF1">
    <property type="entry name" value="METHYLTRANSFERASE AUSD"/>
    <property type="match status" value="1"/>
</dbReference>
<evidence type="ECO:0000313" key="5">
    <source>
        <dbReference type="EMBL" id="ORY51004.1"/>
    </source>
</evidence>
<comment type="pathway">
    <text evidence="1">Secondary metabolite biosynthesis.</text>
</comment>
<dbReference type="EMBL" id="MCGO01000006">
    <property type="protein sequence ID" value="ORY51004.1"/>
    <property type="molecule type" value="Genomic_DNA"/>
</dbReference>
<comment type="similarity">
    <text evidence="4">Belongs to the class I-like SAM-binding methyltransferase superfamily.</text>
</comment>
<evidence type="ECO:0000256" key="4">
    <source>
        <dbReference type="ARBA" id="ARBA00038314"/>
    </source>
</evidence>
<gene>
    <name evidence="5" type="ORF">BCR33DRAFT_734147</name>
</gene>
<dbReference type="Proteomes" id="UP000193642">
    <property type="component" value="Unassembled WGS sequence"/>
</dbReference>
<proteinExistence type="inferred from homology"/>
<evidence type="ECO:0000256" key="2">
    <source>
        <dbReference type="ARBA" id="ARBA00022679"/>
    </source>
</evidence>
<dbReference type="OrthoDB" id="2094832at2759"/>
<dbReference type="PANTHER" id="PTHR35897">
    <property type="entry name" value="METHYLTRANSFERASE AUSD"/>
    <property type="match status" value="1"/>
</dbReference>
<dbReference type="GO" id="GO:0016740">
    <property type="term" value="F:transferase activity"/>
    <property type="evidence" value="ECO:0007669"/>
    <property type="project" value="UniProtKB-KW"/>
</dbReference>
<dbReference type="InterPro" id="IPR029063">
    <property type="entry name" value="SAM-dependent_MTases_sf"/>
</dbReference>
<evidence type="ECO:0000256" key="1">
    <source>
        <dbReference type="ARBA" id="ARBA00005179"/>
    </source>
</evidence>
<evidence type="ECO:0008006" key="7">
    <source>
        <dbReference type="Google" id="ProtNLM"/>
    </source>
</evidence>
<protein>
    <recommendedName>
        <fullName evidence="7">S-adenosyl-L-methionine-dependent methyltransferase</fullName>
    </recommendedName>
</protein>
<name>A0A1Y2CW19_9FUNG</name>
<dbReference type="Gene3D" id="3.40.50.150">
    <property type="entry name" value="Vaccinia Virus protein VP39"/>
    <property type="match status" value="1"/>
</dbReference>
<sequence>MAMRFDTPRDLRWFCTQTGLSETAAIERLTTAREKTRETLHVYKCVEELMFGTPRADSHPAYETIKHQFSNPSFTVLELGCCYGTDARKMISDGLASSNLTVSDLHSAYFDIGETVLFAGCPPVTATKVWGDLAVPVSTTDVVATNNLQSAFNAVSAQAILHVFTFQQSSDFLAQIHRCLKPNGILFGTCVAAVSLDSTPAVSREWGVIPTKGLENRTEGTRRYLHSRDSLTKLLTGLGFTNVVVEEEKWQGSSAQHQVGEFDQGGPIGWLLFSASK</sequence>
<dbReference type="AlphaFoldDB" id="A0A1Y2CW19"/>
<evidence type="ECO:0000313" key="6">
    <source>
        <dbReference type="Proteomes" id="UP000193642"/>
    </source>
</evidence>
<dbReference type="Pfam" id="PF13489">
    <property type="entry name" value="Methyltransf_23"/>
    <property type="match status" value="1"/>
</dbReference>
<reference evidence="5 6" key="1">
    <citation type="submission" date="2016-07" db="EMBL/GenBank/DDBJ databases">
        <title>Pervasive Adenine N6-methylation of Active Genes in Fungi.</title>
        <authorList>
            <consortium name="DOE Joint Genome Institute"/>
            <person name="Mondo S.J."/>
            <person name="Dannebaum R.O."/>
            <person name="Kuo R.C."/>
            <person name="Labutti K."/>
            <person name="Haridas S."/>
            <person name="Kuo A."/>
            <person name="Salamov A."/>
            <person name="Ahrendt S.R."/>
            <person name="Lipzen A."/>
            <person name="Sullivan W."/>
            <person name="Andreopoulos W.B."/>
            <person name="Clum A."/>
            <person name="Lindquist E."/>
            <person name="Daum C."/>
            <person name="Ramamoorthy G.K."/>
            <person name="Gryganskyi A."/>
            <person name="Culley D."/>
            <person name="Magnuson J.K."/>
            <person name="James T.Y."/>
            <person name="O'Malley M.A."/>
            <person name="Stajich J.E."/>
            <person name="Spatafora J.W."/>
            <person name="Visel A."/>
            <person name="Grigoriev I.V."/>
        </authorList>
    </citation>
    <scope>NUCLEOTIDE SEQUENCE [LARGE SCALE GENOMIC DNA]</scope>
    <source>
        <strain evidence="5 6">JEL800</strain>
    </source>
</reference>
<organism evidence="5 6">
    <name type="scientific">Rhizoclosmatium globosum</name>
    <dbReference type="NCBI Taxonomy" id="329046"/>
    <lineage>
        <taxon>Eukaryota</taxon>
        <taxon>Fungi</taxon>
        <taxon>Fungi incertae sedis</taxon>
        <taxon>Chytridiomycota</taxon>
        <taxon>Chytridiomycota incertae sedis</taxon>
        <taxon>Chytridiomycetes</taxon>
        <taxon>Chytridiales</taxon>
        <taxon>Chytriomycetaceae</taxon>
        <taxon>Rhizoclosmatium</taxon>
    </lineage>
</organism>